<sequence length="189" mass="19288">ADIFAVSGASVEIAGFYLKHKQNTTAIGLATAGAYAPNIHHNNIAMNTASTTSEPMIHAVGDAGAYGDIHHNWIYSSDGNDTTIAAIIVVGASATMAKVTHNDITIGDGLTATVGIQNLATKGMVSYNDFGQAGSDSTWTHCIQVSSFGNAIGNRGVVADSVLVTGGVNDKSFSDNMNGVNGGLIDDAS</sequence>
<protein>
    <submittedName>
        <fullName evidence="1">Uncharacterized protein</fullName>
    </submittedName>
</protein>
<accession>A0A0F9KGT6</accession>
<evidence type="ECO:0000313" key="1">
    <source>
        <dbReference type="EMBL" id="KKM73946.1"/>
    </source>
</evidence>
<dbReference type="AlphaFoldDB" id="A0A0F9KGT6"/>
<name>A0A0F9KGT6_9ZZZZ</name>
<gene>
    <name evidence="1" type="ORF">LCGC14_1405260</name>
</gene>
<dbReference type="EMBL" id="LAZR01009219">
    <property type="protein sequence ID" value="KKM73946.1"/>
    <property type="molecule type" value="Genomic_DNA"/>
</dbReference>
<organism evidence="1">
    <name type="scientific">marine sediment metagenome</name>
    <dbReference type="NCBI Taxonomy" id="412755"/>
    <lineage>
        <taxon>unclassified sequences</taxon>
        <taxon>metagenomes</taxon>
        <taxon>ecological metagenomes</taxon>
    </lineage>
</organism>
<reference evidence="1" key="1">
    <citation type="journal article" date="2015" name="Nature">
        <title>Complex archaea that bridge the gap between prokaryotes and eukaryotes.</title>
        <authorList>
            <person name="Spang A."/>
            <person name="Saw J.H."/>
            <person name="Jorgensen S.L."/>
            <person name="Zaremba-Niedzwiedzka K."/>
            <person name="Martijn J."/>
            <person name="Lind A.E."/>
            <person name="van Eijk R."/>
            <person name="Schleper C."/>
            <person name="Guy L."/>
            <person name="Ettema T.J."/>
        </authorList>
    </citation>
    <scope>NUCLEOTIDE SEQUENCE</scope>
</reference>
<comment type="caution">
    <text evidence="1">The sequence shown here is derived from an EMBL/GenBank/DDBJ whole genome shotgun (WGS) entry which is preliminary data.</text>
</comment>
<feature type="non-terminal residue" evidence="1">
    <location>
        <position position="1"/>
    </location>
</feature>
<proteinExistence type="predicted"/>